<keyword evidence="3" id="KW-1185">Reference proteome</keyword>
<proteinExistence type="predicted"/>
<evidence type="ECO:0000313" key="3">
    <source>
        <dbReference type="Proteomes" id="UP000641588"/>
    </source>
</evidence>
<evidence type="ECO:0000313" key="2">
    <source>
        <dbReference type="EMBL" id="NOU96457.1"/>
    </source>
</evidence>
<reference evidence="2" key="1">
    <citation type="submission" date="2019-10" db="EMBL/GenBank/DDBJ databases">
        <title>Description of Paenibacillus glebae sp. nov.</title>
        <authorList>
            <person name="Carlier A."/>
            <person name="Qi S."/>
        </authorList>
    </citation>
    <scope>NUCLEOTIDE SEQUENCE</scope>
    <source>
        <strain evidence="2">LMG 31456</strain>
    </source>
</reference>
<accession>A0A972K4X0</accession>
<name>A0A972K4X0_9BACL</name>
<organism evidence="2 3">
    <name type="scientific">Paenibacillus foliorum</name>
    <dbReference type="NCBI Taxonomy" id="2654974"/>
    <lineage>
        <taxon>Bacteria</taxon>
        <taxon>Bacillati</taxon>
        <taxon>Bacillota</taxon>
        <taxon>Bacilli</taxon>
        <taxon>Bacillales</taxon>
        <taxon>Paenibacillaceae</taxon>
        <taxon>Paenibacillus</taxon>
    </lineage>
</organism>
<protein>
    <submittedName>
        <fullName evidence="2">Uncharacterized protein</fullName>
    </submittedName>
</protein>
<dbReference type="AlphaFoldDB" id="A0A972K4X0"/>
<dbReference type="RefSeq" id="WP_171654689.1">
    <property type="nucleotide sequence ID" value="NZ_WHOD01000097.1"/>
</dbReference>
<sequence length="317" mass="36412">MAVNTLANKIAAHFRKTRATSHTFQRLKQCKSCGNYSTLWEDRCLQCGAEGKFLDLQVLTRYILQRNTQRDVLIISTASLAACVLARSFMEMAISLLAGAALIVAYFLIRRPYVPYLEKRTVQELLLHENAAIREGLLRDTEDAANDLKSNNFKLAYEKLREIGYLISGNQVKILKLMCLNHFVLRKDMDLELSTLVPDEFDPDFIRYLFEVSKVSPELVKRNVIDYTFKHRAEIEAMEGGRAVMGLVVTAALRVNAYVIQYQQMIADYVDDLQRERLIRLCRLVAGSPDSYPQLYPRVKELVKQKYETDPEFQGLL</sequence>
<feature type="transmembrane region" description="Helical" evidence="1">
    <location>
        <begin position="93"/>
        <end position="109"/>
    </location>
</feature>
<dbReference type="Proteomes" id="UP000641588">
    <property type="component" value="Unassembled WGS sequence"/>
</dbReference>
<gene>
    <name evidence="2" type="ORF">GC093_25040</name>
</gene>
<keyword evidence="1" id="KW-0472">Membrane</keyword>
<comment type="caution">
    <text evidence="2">The sequence shown here is derived from an EMBL/GenBank/DDBJ whole genome shotgun (WGS) entry which is preliminary data.</text>
</comment>
<evidence type="ECO:0000256" key="1">
    <source>
        <dbReference type="SAM" id="Phobius"/>
    </source>
</evidence>
<keyword evidence="1" id="KW-1133">Transmembrane helix</keyword>
<dbReference type="EMBL" id="WHOD01000097">
    <property type="protein sequence ID" value="NOU96457.1"/>
    <property type="molecule type" value="Genomic_DNA"/>
</dbReference>
<keyword evidence="1" id="KW-0812">Transmembrane</keyword>